<reference evidence="3 4" key="1">
    <citation type="submission" date="2024-06" db="EMBL/GenBank/DDBJ databases">
        <title>Halorubrum miltondacostae sp. nov., a potential PHA producer isolated from an inland solar saltern in Rio Maior, Portugal.</title>
        <authorList>
            <person name="Albuquerque L."/>
            <person name="Viver T."/>
            <person name="Barroso C."/>
            <person name="Claudino R."/>
            <person name="Galvan M."/>
            <person name="Simoes G."/>
            <person name="Lobo Da Cunha A."/>
            <person name="Egas C."/>
        </authorList>
    </citation>
    <scope>NUCLEOTIDE SEQUENCE [LARGE SCALE GENOMIC DNA]</scope>
    <source>
        <strain evidence="3 4">RMP-11</strain>
    </source>
</reference>
<accession>A0ABD5LXM5</accession>
<sequence length="137" mass="13941">MNPTRLLRLEGAGIAAAAAAAYFAIGGPAWLFVLLALAPDVSMLAYLAGPRIGSAVYNAFHTSLAPLALGASGLWLGATPVVWIALVWGAHVGVDRAVGYGLKYPTGFGHTHLSPERIDPTDDTAPTASDATGTGGD</sequence>
<keyword evidence="4" id="KW-1185">Reference proteome</keyword>
<dbReference type="Proteomes" id="UP001567572">
    <property type="component" value="Unassembled WGS sequence"/>
</dbReference>
<evidence type="ECO:0000313" key="4">
    <source>
        <dbReference type="Proteomes" id="UP001567572"/>
    </source>
</evidence>
<evidence type="ECO:0000256" key="2">
    <source>
        <dbReference type="SAM" id="Phobius"/>
    </source>
</evidence>
<proteinExistence type="predicted"/>
<organism evidence="3 4">
    <name type="scientific">Halorubrum miltondacostae</name>
    <dbReference type="NCBI Taxonomy" id="3076378"/>
    <lineage>
        <taxon>Archaea</taxon>
        <taxon>Methanobacteriati</taxon>
        <taxon>Methanobacteriota</taxon>
        <taxon>Stenosarchaea group</taxon>
        <taxon>Halobacteria</taxon>
        <taxon>Halobacteriales</taxon>
        <taxon>Haloferacaceae</taxon>
        <taxon>Halorubrum</taxon>
    </lineage>
</organism>
<gene>
    <name evidence="3" type="ORF">ABNG04_01685</name>
</gene>
<feature type="compositionally biased region" description="Low complexity" evidence="1">
    <location>
        <begin position="123"/>
        <end position="137"/>
    </location>
</feature>
<feature type="region of interest" description="Disordered" evidence="1">
    <location>
        <begin position="113"/>
        <end position="137"/>
    </location>
</feature>
<dbReference type="InterPro" id="IPR025356">
    <property type="entry name" value="DUF4260"/>
</dbReference>
<feature type="transmembrane region" description="Helical" evidence="2">
    <location>
        <begin position="12"/>
        <end position="37"/>
    </location>
</feature>
<dbReference type="Pfam" id="PF14079">
    <property type="entry name" value="DUF4260"/>
    <property type="match status" value="1"/>
</dbReference>
<keyword evidence="2" id="KW-1133">Transmembrane helix</keyword>
<dbReference type="EMBL" id="JBEDNY010000001">
    <property type="protein sequence ID" value="MEZ3162598.1"/>
    <property type="molecule type" value="Genomic_DNA"/>
</dbReference>
<comment type="caution">
    <text evidence="3">The sequence shown here is derived from an EMBL/GenBank/DDBJ whole genome shotgun (WGS) entry which is preliminary data.</text>
</comment>
<evidence type="ECO:0000256" key="1">
    <source>
        <dbReference type="SAM" id="MobiDB-lite"/>
    </source>
</evidence>
<feature type="transmembrane region" description="Helical" evidence="2">
    <location>
        <begin position="74"/>
        <end position="94"/>
    </location>
</feature>
<name>A0ABD5LXM5_9EURY</name>
<keyword evidence="2" id="KW-0472">Membrane</keyword>
<dbReference type="RefSeq" id="WP_371159485.1">
    <property type="nucleotide sequence ID" value="NZ_JBEDNX010000010.1"/>
</dbReference>
<protein>
    <submittedName>
        <fullName evidence="3">DUF4260 domain-containing protein</fullName>
    </submittedName>
</protein>
<dbReference type="AlphaFoldDB" id="A0ABD5LXM5"/>
<keyword evidence="2" id="KW-0812">Transmembrane</keyword>
<evidence type="ECO:0000313" key="3">
    <source>
        <dbReference type="EMBL" id="MEZ3162598.1"/>
    </source>
</evidence>